<dbReference type="AlphaFoldDB" id="A0A9P7VHE1"/>
<reference evidence="1" key="1">
    <citation type="submission" date="2020-11" db="EMBL/GenBank/DDBJ databases">
        <title>Adaptations for nitrogen fixation in a non-lichenized fungal sporocarp promotes dispersal by wood-feeding termites.</title>
        <authorList>
            <consortium name="DOE Joint Genome Institute"/>
            <person name="Koch R.A."/>
            <person name="Yoon G."/>
            <person name="Arayal U."/>
            <person name="Lail K."/>
            <person name="Amirebrahimi M."/>
            <person name="Labutti K."/>
            <person name="Lipzen A."/>
            <person name="Riley R."/>
            <person name="Barry K."/>
            <person name="Henrissat B."/>
            <person name="Grigoriev I.V."/>
            <person name="Herr J.R."/>
            <person name="Aime M.C."/>
        </authorList>
    </citation>
    <scope>NUCLEOTIDE SEQUENCE</scope>
    <source>
        <strain evidence="1">MCA 3950</strain>
    </source>
</reference>
<dbReference type="RefSeq" id="XP_043034118.1">
    <property type="nucleotide sequence ID" value="XM_043181477.1"/>
</dbReference>
<organism evidence="1 2">
    <name type="scientific">Guyanagaster necrorhizus</name>
    <dbReference type="NCBI Taxonomy" id="856835"/>
    <lineage>
        <taxon>Eukaryota</taxon>
        <taxon>Fungi</taxon>
        <taxon>Dikarya</taxon>
        <taxon>Basidiomycota</taxon>
        <taxon>Agaricomycotina</taxon>
        <taxon>Agaricomycetes</taxon>
        <taxon>Agaricomycetidae</taxon>
        <taxon>Agaricales</taxon>
        <taxon>Marasmiineae</taxon>
        <taxon>Physalacriaceae</taxon>
        <taxon>Guyanagaster</taxon>
    </lineage>
</organism>
<comment type="caution">
    <text evidence="1">The sequence shown here is derived from an EMBL/GenBank/DDBJ whole genome shotgun (WGS) entry which is preliminary data.</text>
</comment>
<proteinExistence type="predicted"/>
<sequence>MLPFIIPFLLKLQPVARKFPLYVELKIQFGDDPPLFFHCLIFLCMVAIVCPSRMQNLSSIFGPPIDEKSTSHRIRHSLVIQTIMIHRFLKP</sequence>
<dbReference type="GeneID" id="66103773"/>
<accession>A0A9P7VHE1</accession>
<gene>
    <name evidence="1" type="ORF">BT62DRAFT_578350</name>
</gene>
<dbReference type="EMBL" id="MU250569">
    <property type="protein sequence ID" value="KAG7440618.1"/>
    <property type="molecule type" value="Genomic_DNA"/>
</dbReference>
<protein>
    <submittedName>
        <fullName evidence="1">Uncharacterized protein</fullName>
    </submittedName>
</protein>
<evidence type="ECO:0000313" key="1">
    <source>
        <dbReference type="EMBL" id="KAG7440618.1"/>
    </source>
</evidence>
<evidence type="ECO:0000313" key="2">
    <source>
        <dbReference type="Proteomes" id="UP000812287"/>
    </source>
</evidence>
<name>A0A9P7VHE1_9AGAR</name>
<keyword evidence="2" id="KW-1185">Reference proteome</keyword>
<dbReference type="Proteomes" id="UP000812287">
    <property type="component" value="Unassembled WGS sequence"/>
</dbReference>